<dbReference type="Proteomes" id="UP000250235">
    <property type="component" value="Unassembled WGS sequence"/>
</dbReference>
<keyword evidence="4 9" id="KW-0479">Metal-binding</keyword>
<dbReference type="OrthoDB" id="25308at2759"/>
<feature type="binding site" evidence="11">
    <location>
        <position position="287"/>
    </location>
    <ligand>
        <name>Mg(2+)</name>
        <dbReference type="ChEBI" id="CHEBI:18420"/>
        <label>1</label>
    </ligand>
</feature>
<evidence type="ECO:0000256" key="10">
    <source>
        <dbReference type="PIRSR" id="PIRSR038186-1"/>
    </source>
</evidence>
<accession>A0A2Z7C1I9</accession>
<name>A0A2Z7C1I9_9LAMI</name>
<dbReference type="InterPro" id="IPR041429">
    <property type="entry name" value="ITPK1_N"/>
</dbReference>
<feature type="binding site" evidence="10">
    <location>
        <position position="20"/>
    </location>
    <ligand>
        <name>1D-myo-inositol 1,3,4-trisphosphate</name>
        <dbReference type="ChEBI" id="CHEBI:58414"/>
    </ligand>
</feature>
<dbReference type="GO" id="GO:0032957">
    <property type="term" value="P:inositol trisphosphate metabolic process"/>
    <property type="evidence" value="ECO:0007669"/>
    <property type="project" value="InterPro"/>
</dbReference>
<dbReference type="GO" id="GO:0047325">
    <property type="term" value="F:inositol-3,4,5,6-tetrakisphosphate 1-kinase activity"/>
    <property type="evidence" value="ECO:0007669"/>
    <property type="project" value="UniProtKB-EC"/>
</dbReference>
<evidence type="ECO:0000256" key="8">
    <source>
        <dbReference type="ARBA" id="ARBA00022842"/>
    </source>
</evidence>
<dbReference type="Pfam" id="PF05770">
    <property type="entry name" value="Ins134_P3_kin"/>
    <property type="match status" value="1"/>
</dbReference>
<evidence type="ECO:0000256" key="1">
    <source>
        <dbReference type="ARBA" id="ARBA00009601"/>
    </source>
</evidence>
<comment type="cofactor">
    <cofactor evidence="9 11">
        <name>Mg(2+)</name>
        <dbReference type="ChEBI" id="CHEBI:18420"/>
    </cofactor>
    <text evidence="9 11">Binds 2 magnesium ions per subunit.</text>
</comment>
<dbReference type="PANTHER" id="PTHR14217:SF20">
    <property type="entry name" value="INOSITOL-TETRAKISPHOSPHATE 1-KINASE"/>
    <property type="match status" value="1"/>
</dbReference>
<evidence type="ECO:0000256" key="9">
    <source>
        <dbReference type="PIRNR" id="PIRNR038186"/>
    </source>
</evidence>
<reference evidence="13 14" key="1">
    <citation type="journal article" date="2015" name="Proc. Natl. Acad. Sci. U.S.A.">
        <title>The resurrection genome of Boea hygrometrica: A blueprint for survival of dehydration.</title>
        <authorList>
            <person name="Xiao L."/>
            <person name="Yang G."/>
            <person name="Zhang L."/>
            <person name="Yang X."/>
            <person name="Zhao S."/>
            <person name="Ji Z."/>
            <person name="Zhou Q."/>
            <person name="Hu M."/>
            <person name="Wang Y."/>
            <person name="Chen M."/>
            <person name="Xu Y."/>
            <person name="Jin H."/>
            <person name="Xiao X."/>
            <person name="Hu G."/>
            <person name="Bao F."/>
            <person name="Hu Y."/>
            <person name="Wan P."/>
            <person name="Li L."/>
            <person name="Deng X."/>
            <person name="Kuang T."/>
            <person name="Xiang C."/>
            <person name="Zhu J.K."/>
            <person name="Oliver M.J."/>
            <person name="He Y."/>
        </authorList>
    </citation>
    <scope>NUCLEOTIDE SEQUENCE [LARGE SCALE GENOMIC DNA]</scope>
    <source>
        <strain evidence="14">cv. XS01</strain>
    </source>
</reference>
<dbReference type="GO" id="GO:0000287">
    <property type="term" value="F:magnesium ion binding"/>
    <property type="evidence" value="ECO:0007669"/>
    <property type="project" value="InterPro"/>
</dbReference>
<feature type="binding site" evidence="10">
    <location>
        <position position="155"/>
    </location>
    <ligand>
        <name>1D-myo-inositol 1,3,4-trisphosphate</name>
        <dbReference type="ChEBI" id="CHEBI:58414"/>
    </ligand>
</feature>
<feature type="domain" description="ATP-grasp" evidence="12">
    <location>
        <begin position="106"/>
        <end position="317"/>
    </location>
</feature>
<keyword evidence="8 9" id="KW-0460">Magnesium</keyword>
<feature type="binding site" evidence="10">
    <location>
        <position position="204"/>
    </location>
    <ligand>
        <name>ATP</name>
        <dbReference type="ChEBI" id="CHEBI:30616"/>
    </ligand>
</feature>
<feature type="binding site" evidence="10">
    <location>
        <position position="96"/>
    </location>
    <ligand>
        <name>ATP</name>
        <dbReference type="ChEBI" id="CHEBI:30616"/>
    </ligand>
</feature>
<dbReference type="Gene3D" id="3.30.470.20">
    <property type="entry name" value="ATP-grasp fold, B domain"/>
    <property type="match status" value="1"/>
</dbReference>
<keyword evidence="5 9" id="KW-0547">Nucleotide-binding</keyword>
<evidence type="ECO:0000256" key="2">
    <source>
        <dbReference type="ARBA" id="ARBA00011245"/>
    </source>
</evidence>
<dbReference type="InterPro" id="IPR008656">
    <property type="entry name" value="Inositol_tetrakis-P_1-kinase"/>
</dbReference>
<dbReference type="PIRSF" id="PIRSF038186">
    <property type="entry name" value="ITPK"/>
    <property type="match status" value="1"/>
</dbReference>
<dbReference type="GO" id="GO:0005737">
    <property type="term" value="C:cytoplasm"/>
    <property type="evidence" value="ECO:0007669"/>
    <property type="project" value="TreeGrafter"/>
</dbReference>
<dbReference type="InterPro" id="IPR040464">
    <property type="entry name" value="InsP(3)kin_ATP-grasp"/>
</dbReference>
<feature type="binding site" evidence="10">
    <location>
        <begin position="178"/>
        <end position="189"/>
    </location>
    <ligand>
        <name>ATP</name>
        <dbReference type="ChEBI" id="CHEBI:30616"/>
    </ligand>
</feature>
<feature type="binding site" evidence="10">
    <location>
        <position position="289"/>
    </location>
    <ligand>
        <name>1D-myo-inositol 1,3,4-trisphosphate</name>
        <dbReference type="ChEBI" id="CHEBI:58414"/>
    </ligand>
</feature>
<comment type="subunit">
    <text evidence="2 9">Monomer.</text>
</comment>
<keyword evidence="6 9" id="KW-0418">Kinase</keyword>
<gene>
    <name evidence="13" type="ORF">F511_13958</name>
</gene>
<dbReference type="PANTHER" id="PTHR14217">
    <property type="entry name" value="INOSITOL-TETRAKISPHOSPHATE 1-KINASE"/>
    <property type="match status" value="1"/>
</dbReference>
<keyword evidence="14" id="KW-1185">Reference proteome</keyword>
<dbReference type="GO" id="GO:0052725">
    <property type="term" value="F:inositol-1,3,4-trisphosphate 6-kinase activity"/>
    <property type="evidence" value="ECO:0007669"/>
    <property type="project" value="InterPro"/>
</dbReference>
<evidence type="ECO:0000256" key="3">
    <source>
        <dbReference type="ARBA" id="ARBA00022679"/>
    </source>
</evidence>
<dbReference type="GO" id="GO:0052726">
    <property type="term" value="F:inositol-1,3,4-trisphosphate 5-kinase activity"/>
    <property type="evidence" value="ECO:0007669"/>
    <property type="project" value="InterPro"/>
</dbReference>
<comment type="function">
    <text evidence="9">Kinase that can phosphorylate various inositol polyphosphate such as Ins(3,4,5,6)P4 or Ins(1,3,4)P3.</text>
</comment>
<protein>
    <recommendedName>
        <fullName evidence="9">Inositol-tetrakisphosphate 1-kinase</fullName>
        <ecNumber evidence="9">2.7.1.134</ecNumber>
    </recommendedName>
</protein>
<dbReference type="AlphaFoldDB" id="A0A2Z7C1I9"/>
<dbReference type="InterPro" id="IPR011761">
    <property type="entry name" value="ATP-grasp"/>
</dbReference>
<dbReference type="Pfam" id="PF17927">
    <property type="entry name" value="Ins134_P3_kin_N"/>
    <property type="match status" value="1"/>
</dbReference>
<feature type="binding site" evidence="10">
    <location>
        <position position="61"/>
    </location>
    <ligand>
        <name>1D-myo-inositol 1,3,4-trisphosphate</name>
        <dbReference type="ChEBI" id="CHEBI:58414"/>
    </ligand>
</feature>
<sequence>MTSEKDARRYRVGYALAPKKVRSFIQPSFIHTAERVGIDLVQIDLDKSLIDQGPFDCLIHKLSGPEWTLQLLEFHSQNPRVVIIDYPDAIERVRNRISMLQVVQELIINHKVSLGIPKQVFVESHESISDFVKSEGMNFPVIAKPIVADGSAASHLMWLVFQETGLKELKSDTSFVLQEFVNHGGVIFKVYVAGKHVSCVKRGSLPDIEITEVGQSEKLLPFSQISNLTAHAPSDASVLRLIDAAEIPPSSFLNEVAAGLRQALRLNLFNFDMIRDTRMDERYLIIDVNYFPGYAKMPDYEKILTDFFLDLLEPKASDSCETS</sequence>
<keyword evidence="3 9" id="KW-0808">Transferase</keyword>
<dbReference type="EC" id="2.7.1.134" evidence="9"/>
<evidence type="ECO:0000256" key="4">
    <source>
        <dbReference type="ARBA" id="ARBA00022723"/>
    </source>
</evidence>
<proteinExistence type="inferred from homology"/>
<evidence type="ECO:0000256" key="5">
    <source>
        <dbReference type="ARBA" id="ARBA00022741"/>
    </source>
</evidence>
<feature type="binding site" evidence="10">
    <location>
        <position position="144"/>
    </location>
    <ligand>
        <name>ATP</name>
        <dbReference type="ChEBI" id="CHEBI:30616"/>
    </ligand>
</feature>
<feature type="binding site" evidence="11">
    <location>
        <position position="289"/>
    </location>
    <ligand>
        <name>Mg(2+)</name>
        <dbReference type="ChEBI" id="CHEBI:18420"/>
        <label>2</label>
    </ligand>
</feature>
<evidence type="ECO:0000256" key="11">
    <source>
        <dbReference type="PIRSR" id="PIRSR038186-2"/>
    </source>
</evidence>
<evidence type="ECO:0000313" key="13">
    <source>
        <dbReference type="EMBL" id="KZV38387.1"/>
    </source>
</evidence>
<evidence type="ECO:0000256" key="6">
    <source>
        <dbReference type="ARBA" id="ARBA00022777"/>
    </source>
</evidence>
<feature type="binding site" evidence="10">
    <location>
        <position position="189"/>
    </location>
    <ligand>
        <name>1D-myo-inositol 1,3,4-trisphosphate</name>
        <dbReference type="ChEBI" id="CHEBI:58414"/>
    </ligand>
</feature>
<evidence type="ECO:0000259" key="12">
    <source>
        <dbReference type="PROSITE" id="PS50975"/>
    </source>
</evidence>
<keyword evidence="7 9" id="KW-0067">ATP-binding</keyword>
<evidence type="ECO:0000256" key="7">
    <source>
        <dbReference type="ARBA" id="ARBA00022840"/>
    </source>
</evidence>
<feature type="binding site" evidence="11">
    <location>
        <position position="272"/>
    </location>
    <ligand>
        <name>Mg(2+)</name>
        <dbReference type="ChEBI" id="CHEBI:18420"/>
        <label>1</label>
    </ligand>
</feature>
<organism evidence="13 14">
    <name type="scientific">Dorcoceras hygrometricum</name>
    <dbReference type="NCBI Taxonomy" id="472368"/>
    <lineage>
        <taxon>Eukaryota</taxon>
        <taxon>Viridiplantae</taxon>
        <taxon>Streptophyta</taxon>
        <taxon>Embryophyta</taxon>
        <taxon>Tracheophyta</taxon>
        <taxon>Spermatophyta</taxon>
        <taxon>Magnoliopsida</taxon>
        <taxon>eudicotyledons</taxon>
        <taxon>Gunneridae</taxon>
        <taxon>Pentapetalae</taxon>
        <taxon>asterids</taxon>
        <taxon>lamiids</taxon>
        <taxon>Lamiales</taxon>
        <taxon>Gesneriaceae</taxon>
        <taxon>Didymocarpoideae</taxon>
        <taxon>Trichosporeae</taxon>
        <taxon>Loxocarpinae</taxon>
        <taxon>Dorcoceras</taxon>
    </lineage>
</organism>
<dbReference type="EMBL" id="KV001965">
    <property type="protein sequence ID" value="KZV38387.1"/>
    <property type="molecule type" value="Genomic_DNA"/>
</dbReference>
<comment type="catalytic activity">
    <reaction evidence="9">
        <text>1D-myo-inositol 3,4,5,6-tetrakisphosphate + ATP = 1D-myo-inositol 1,3,4,5,6-pentakisphosphate + ADP + H(+)</text>
        <dbReference type="Rhea" id="RHEA:12452"/>
        <dbReference type="ChEBI" id="CHEBI:15378"/>
        <dbReference type="ChEBI" id="CHEBI:30616"/>
        <dbReference type="ChEBI" id="CHEBI:57539"/>
        <dbReference type="ChEBI" id="CHEBI:57733"/>
        <dbReference type="ChEBI" id="CHEBI:456216"/>
        <dbReference type="EC" id="2.7.1.134"/>
    </reaction>
</comment>
<comment type="similarity">
    <text evidence="1 9">Belongs to the ITPK1 family.</text>
</comment>
<dbReference type="PROSITE" id="PS50975">
    <property type="entry name" value="ATP_GRASP"/>
    <property type="match status" value="1"/>
</dbReference>
<dbReference type="SUPFAM" id="SSF56059">
    <property type="entry name" value="Glutathione synthetase ATP-binding domain-like"/>
    <property type="match status" value="1"/>
</dbReference>
<evidence type="ECO:0000313" key="14">
    <source>
        <dbReference type="Proteomes" id="UP000250235"/>
    </source>
</evidence>
<feature type="binding site" evidence="10">
    <location>
        <position position="293"/>
    </location>
    <ligand>
        <name>1D-myo-inositol 1,3,4-trisphosphate</name>
        <dbReference type="ChEBI" id="CHEBI:58414"/>
    </ligand>
</feature>
<feature type="binding site" evidence="11">
    <location>
        <position position="287"/>
    </location>
    <ligand>
        <name>Mg(2+)</name>
        <dbReference type="ChEBI" id="CHEBI:18420"/>
        <label>2</label>
    </ligand>
</feature>
<dbReference type="GO" id="GO:0005524">
    <property type="term" value="F:ATP binding"/>
    <property type="evidence" value="ECO:0007669"/>
    <property type="project" value="UniProtKB-UniRule"/>
</dbReference>